<evidence type="ECO:0000256" key="3">
    <source>
        <dbReference type="ARBA" id="ARBA00022837"/>
    </source>
</evidence>
<dbReference type="PROSITE" id="PS00018">
    <property type="entry name" value="EF_HAND_1"/>
    <property type="match status" value="2"/>
</dbReference>
<reference evidence="8" key="1">
    <citation type="submission" date="2011-08" db="EMBL/GenBank/DDBJ databases">
        <authorList>
            <person name="Rombauts S."/>
        </authorList>
    </citation>
    <scope>NUCLEOTIDE SEQUENCE</scope>
    <source>
        <strain evidence="8">London</strain>
    </source>
</reference>
<dbReference type="PROSITE" id="PS50222">
    <property type="entry name" value="EF_HAND_2"/>
    <property type="match status" value="1"/>
</dbReference>
<dbReference type="PANTHER" id="PTHR23104:SF17">
    <property type="entry name" value="EF-HAND DOMAIN-CONTAINING PROTEIN"/>
    <property type="match status" value="1"/>
</dbReference>
<keyword evidence="8" id="KW-1185">Reference proteome</keyword>
<dbReference type="STRING" id="32264.T1JVZ1"/>
<protein>
    <recommendedName>
        <fullName evidence="6">EF-hand domain-containing protein</fullName>
    </recommendedName>
</protein>
<keyword evidence="1 5" id="KW-0732">Signal</keyword>
<dbReference type="EnsemblMetazoa" id="tetur02g06300.1">
    <property type="protein sequence ID" value="tetur02g06300.1"/>
    <property type="gene ID" value="tetur02g06300"/>
</dbReference>
<evidence type="ECO:0000256" key="2">
    <source>
        <dbReference type="ARBA" id="ARBA00022737"/>
    </source>
</evidence>
<sequence length="186" mass="21002">MKMFQNDFTACGCLILSFVQLLVTPVISQYQGGSHHHAQQVPYGQPAQVQQAQHYGQPAQPGQNLLHDKARIQDREHIKEHLGGIIGDPDLGKMSEEELQFHYFKMHDSDNNNKLDGSELIKSLIHWHVEEHKHLGQNAPPGGTTKIFTDAELSNMIDPILQIDDRNMDGFIDYPEFVLAQKGRGL</sequence>
<dbReference type="InterPro" id="IPR052110">
    <property type="entry name" value="MCFD2-like"/>
</dbReference>
<evidence type="ECO:0000313" key="7">
    <source>
        <dbReference type="EnsemblMetazoa" id="tetur02g06300.1"/>
    </source>
</evidence>
<dbReference type="InterPro" id="IPR018247">
    <property type="entry name" value="EF_Hand_1_Ca_BS"/>
</dbReference>
<accession>T1JVZ1</accession>
<dbReference type="SUPFAM" id="SSF47473">
    <property type="entry name" value="EF-hand"/>
    <property type="match status" value="1"/>
</dbReference>
<dbReference type="Pfam" id="PF13499">
    <property type="entry name" value="EF-hand_7"/>
    <property type="match status" value="1"/>
</dbReference>
<dbReference type="KEGG" id="tut:107371162"/>
<name>T1JVZ1_TETUR</name>
<dbReference type="eggNOG" id="KOG4065">
    <property type="taxonomic scope" value="Eukaryota"/>
</dbReference>
<dbReference type="AlphaFoldDB" id="T1JVZ1"/>
<dbReference type="Gene3D" id="1.10.238.10">
    <property type="entry name" value="EF-hand"/>
    <property type="match status" value="1"/>
</dbReference>
<evidence type="ECO:0000256" key="5">
    <source>
        <dbReference type="SAM" id="SignalP"/>
    </source>
</evidence>
<feature type="chain" id="PRO_5004590754" description="EF-hand domain-containing protein" evidence="5">
    <location>
        <begin position="29"/>
        <end position="186"/>
    </location>
</feature>
<evidence type="ECO:0000256" key="1">
    <source>
        <dbReference type="ARBA" id="ARBA00022729"/>
    </source>
</evidence>
<proteinExistence type="predicted"/>
<dbReference type="Proteomes" id="UP000015104">
    <property type="component" value="Unassembled WGS sequence"/>
</dbReference>
<dbReference type="OrthoDB" id="289247at2759"/>
<dbReference type="PANTHER" id="PTHR23104">
    <property type="entry name" value="MULTIPLE COAGULATION FACTOR DEFICIENCY PROTEIN 2 NEURAL STEM CELL DERIVED NEURONAL SURVIVAL PROTEIN"/>
    <property type="match status" value="1"/>
</dbReference>
<dbReference type="HOGENOM" id="CLU_100744_0_0_1"/>
<keyword evidence="2" id="KW-0677">Repeat</keyword>
<feature type="region of interest" description="Disordered" evidence="4">
    <location>
        <begin position="36"/>
        <end position="63"/>
    </location>
</feature>
<organism evidence="7 8">
    <name type="scientific">Tetranychus urticae</name>
    <name type="common">Two-spotted spider mite</name>
    <dbReference type="NCBI Taxonomy" id="32264"/>
    <lineage>
        <taxon>Eukaryota</taxon>
        <taxon>Metazoa</taxon>
        <taxon>Ecdysozoa</taxon>
        <taxon>Arthropoda</taxon>
        <taxon>Chelicerata</taxon>
        <taxon>Arachnida</taxon>
        <taxon>Acari</taxon>
        <taxon>Acariformes</taxon>
        <taxon>Trombidiformes</taxon>
        <taxon>Prostigmata</taxon>
        <taxon>Eleutherengona</taxon>
        <taxon>Raphignathae</taxon>
        <taxon>Tetranychoidea</taxon>
        <taxon>Tetranychidae</taxon>
        <taxon>Tetranychus</taxon>
    </lineage>
</organism>
<feature type="signal peptide" evidence="5">
    <location>
        <begin position="1"/>
        <end position="28"/>
    </location>
</feature>
<keyword evidence="3" id="KW-0106">Calcium</keyword>
<dbReference type="InterPro" id="IPR002048">
    <property type="entry name" value="EF_hand_dom"/>
</dbReference>
<dbReference type="EMBL" id="CAEY01000798">
    <property type="status" value="NOT_ANNOTATED_CDS"/>
    <property type="molecule type" value="Genomic_DNA"/>
</dbReference>
<dbReference type="GO" id="GO:0005509">
    <property type="term" value="F:calcium ion binding"/>
    <property type="evidence" value="ECO:0007669"/>
    <property type="project" value="InterPro"/>
</dbReference>
<dbReference type="OMA" id="QNDFTAC"/>
<feature type="domain" description="EF-hand" evidence="6">
    <location>
        <begin position="95"/>
        <end position="130"/>
    </location>
</feature>
<reference evidence="7" key="2">
    <citation type="submission" date="2015-06" db="UniProtKB">
        <authorList>
            <consortium name="EnsemblMetazoa"/>
        </authorList>
    </citation>
    <scope>IDENTIFICATION</scope>
</reference>
<evidence type="ECO:0000256" key="4">
    <source>
        <dbReference type="SAM" id="MobiDB-lite"/>
    </source>
</evidence>
<evidence type="ECO:0000313" key="8">
    <source>
        <dbReference type="Proteomes" id="UP000015104"/>
    </source>
</evidence>
<evidence type="ECO:0000259" key="6">
    <source>
        <dbReference type="PROSITE" id="PS50222"/>
    </source>
</evidence>
<dbReference type="InterPro" id="IPR011992">
    <property type="entry name" value="EF-hand-dom_pair"/>
</dbReference>
<gene>
    <name evidence="7" type="primary">107371162</name>
</gene>